<gene>
    <name evidence="2" type="ORF">ACFPIH_46820</name>
</gene>
<evidence type="ECO:0000313" key="2">
    <source>
        <dbReference type="EMBL" id="MFC4506883.1"/>
    </source>
</evidence>
<accession>A0ABV9B7D7</accession>
<keyword evidence="3" id="KW-1185">Reference proteome</keyword>
<sequence>MRGLNGRNELDAVQDVVRRLVLAYDSVDAAVVEAAVKEACEVFREARVRAFVPILVERRARGALTSYRRTGSGSHASAPRPYSPTPLRHLDPQYPTVSDTDEAHRARRELEAEGP</sequence>
<dbReference type="Gene3D" id="1.10.8.1060">
    <property type="entry name" value="Corynebacterium glutamicum thioredoxin-dependent arsenate reductase, N-terminal domain"/>
    <property type="match status" value="1"/>
</dbReference>
<dbReference type="EMBL" id="JBHSFK010000048">
    <property type="protein sequence ID" value="MFC4506883.1"/>
    <property type="molecule type" value="Genomic_DNA"/>
</dbReference>
<organism evidence="2 3">
    <name type="scientific">Streptomyces vulcanius</name>
    <dbReference type="NCBI Taxonomy" id="1441876"/>
    <lineage>
        <taxon>Bacteria</taxon>
        <taxon>Bacillati</taxon>
        <taxon>Actinomycetota</taxon>
        <taxon>Actinomycetes</taxon>
        <taxon>Kitasatosporales</taxon>
        <taxon>Streptomycetaceae</taxon>
        <taxon>Streptomyces</taxon>
    </lineage>
</organism>
<evidence type="ECO:0000313" key="3">
    <source>
        <dbReference type="Proteomes" id="UP001595839"/>
    </source>
</evidence>
<proteinExistence type="predicted"/>
<evidence type="ECO:0000256" key="1">
    <source>
        <dbReference type="SAM" id="MobiDB-lite"/>
    </source>
</evidence>
<name>A0ABV9B7D7_9ACTN</name>
<reference evidence="3" key="1">
    <citation type="journal article" date="2019" name="Int. J. Syst. Evol. Microbiol.">
        <title>The Global Catalogue of Microorganisms (GCM) 10K type strain sequencing project: providing services to taxonomists for standard genome sequencing and annotation.</title>
        <authorList>
            <consortium name="The Broad Institute Genomics Platform"/>
            <consortium name="The Broad Institute Genome Sequencing Center for Infectious Disease"/>
            <person name="Wu L."/>
            <person name="Ma J."/>
        </authorList>
    </citation>
    <scope>NUCLEOTIDE SEQUENCE [LARGE SCALE GENOMIC DNA]</scope>
    <source>
        <strain evidence="3">CGMCC 4.7177</strain>
    </source>
</reference>
<protein>
    <submittedName>
        <fullName evidence="2">Three-helix bundle dimerization domain-containing protein</fullName>
    </submittedName>
</protein>
<feature type="region of interest" description="Disordered" evidence="1">
    <location>
        <begin position="65"/>
        <end position="115"/>
    </location>
</feature>
<comment type="caution">
    <text evidence="2">The sequence shown here is derived from an EMBL/GenBank/DDBJ whole genome shotgun (WGS) entry which is preliminary data.</text>
</comment>
<feature type="compositionally biased region" description="Basic and acidic residues" evidence="1">
    <location>
        <begin position="101"/>
        <end position="115"/>
    </location>
</feature>
<dbReference type="RefSeq" id="WP_381177211.1">
    <property type="nucleotide sequence ID" value="NZ_JBHSFK010000048.1"/>
</dbReference>
<dbReference type="Proteomes" id="UP001595839">
    <property type="component" value="Unassembled WGS sequence"/>
</dbReference>
<dbReference type="NCBIfam" id="NF046112">
    <property type="entry name" value="MSMEG_6209_Nter"/>
    <property type="match status" value="1"/>
</dbReference>